<evidence type="ECO:0000256" key="5">
    <source>
        <dbReference type="ARBA" id="ARBA00022723"/>
    </source>
</evidence>
<dbReference type="PROSITE" id="PS51383">
    <property type="entry name" value="YJEF_C_3"/>
    <property type="match status" value="1"/>
</dbReference>
<dbReference type="EC" id="5.1.99.6" evidence="19"/>
<feature type="binding site" evidence="17">
    <location>
        <position position="323"/>
    </location>
    <ligand>
        <name>(6S)-NADPHX</name>
        <dbReference type="ChEBI" id="CHEBI:64076"/>
    </ligand>
</feature>
<dbReference type="PANTHER" id="PTHR12592">
    <property type="entry name" value="ATP-DEPENDENT (S)-NAD(P)H-HYDRATE DEHYDRATASE FAMILY MEMBER"/>
    <property type="match status" value="1"/>
</dbReference>
<keyword evidence="23" id="KW-1185">Reference proteome</keyword>
<dbReference type="GO" id="GO:0005524">
    <property type="term" value="F:ATP binding"/>
    <property type="evidence" value="ECO:0007669"/>
    <property type="project" value="UniProtKB-UniRule"/>
</dbReference>
<name>A0A364XVP2_9BACT</name>
<feature type="binding site" evidence="18">
    <location>
        <begin position="58"/>
        <end position="62"/>
    </location>
    <ligand>
        <name>(6S)-NADPHX</name>
        <dbReference type="ChEBI" id="CHEBI:64076"/>
    </ligand>
</feature>
<dbReference type="InterPro" id="IPR004443">
    <property type="entry name" value="YjeF_N_dom"/>
</dbReference>
<keyword evidence="9 18" id="KW-0630">Potassium</keyword>
<dbReference type="Gene3D" id="3.40.1190.20">
    <property type="match status" value="1"/>
</dbReference>
<comment type="catalytic activity">
    <reaction evidence="15 17 19">
        <text>(6S)-NADHX + ADP = AMP + phosphate + NADH + H(+)</text>
        <dbReference type="Rhea" id="RHEA:32223"/>
        <dbReference type="ChEBI" id="CHEBI:15378"/>
        <dbReference type="ChEBI" id="CHEBI:43474"/>
        <dbReference type="ChEBI" id="CHEBI:57945"/>
        <dbReference type="ChEBI" id="CHEBI:64074"/>
        <dbReference type="ChEBI" id="CHEBI:456215"/>
        <dbReference type="ChEBI" id="CHEBI:456216"/>
        <dbReference type="EC" id="4.2.1.136"/>
    </reaction>
</comment>
<comment type="catalytic activity">
    <reaction evidence="2 18 19">
        <text>(6R)-NADPHX = (6S)-NADPHX</text>
        <dbReference type="Rhea" id="RHEA:32227"/>
        <dbReference type="ChEBI" id="CHEBI:64076"/>
        <dbReference type="ChEBI" id="CHEBI:64077"/>
        <dbReference type="EC" id="5.1.99.6"/>
    </reaction>
</comment>
<reference evidence="22 23" key="1">
    <citation type="submission" date="2018-06" db="EMBL/GenBank/DDBJ databases">
        <title>Chryseolinea flavus sp. nov., a member of the phylum Bacteroidetes isolated from soil.</title>
        <authorList>
            <person name="Li Y."/>
            <person name="Wang J."/>
        </authorList>
    </citation>
    <scope>NUCLEOTIDE SEQUENCE [LARGE SCALE GENOMIC DNA]</scope>
    <source>
        <strain evidence="22 23">SDU1-6</strain>
    </source>
</reference>
<dbReference type="NCBIfam" id="TIGR00197">
    <property type="entry name" value="yjeF_nterm"/>
    <property type="match status" value="1"/>
</dbReference>
<keyword evidence="11 18" id="KW-0413">Isomerase</keyword>
<sequence length="500" mass="54291">MTKILTVKQIKALDEYTIQHEPIASIELMERACRAFTTWFTERFHALNKVGIVCGTGNNGGDGLGIARQLKAWGYPVKVWVVRGNMKESDDFKENFKRLAGYVVDLVNISSEADKGLFVECDVLIDAIFGSGLSRKPEGIYAQVIQCFNQATATKIAVDIPSGLMADQKSEEPIARVTYTLTFQLPKLAFLLPQSQQYIGEWTVLDIGLSKKFIKEVDTTNYLLTQKDIKRLIKPRSKFDHKGTFGHALLISGSFGKMGAAILSAKAALRSGVGLLTTHVPQCGYSIMQSSVPEAMAQVDDDDNRFTAYSNLESYNALGIGPGIGTHETSVKAFISVLKSFAKPVVIDADGLNILSAHSNKYEVVPPGSILTPHVKEFKRLVGEWSDDFERLEKQKELALQLRSVVLVKGAHSTVATPEGKLYFNGTGNPGMATGGTGDVLTGILTALLAQGYTAEDAARIGVYVHGFAGDLAASDKGMISLIASDLIEYLPAAFKLLSR</sequence>
<evidence type="ECO:0000256" key="13">
    <source>
        <dbReference type="ARBA" id="ARBA00023268"/>
    </source>
</evidence>
<evidence type="ECO:0000256" key="7">
    <source>
        <dbReference type="ARBA" id="ARBA00022840"/>
    </source>
</evidence>
<evidence type="ECO:0000256" key="18">
    <source>
        <dbReference type="HAMAP-Rule" id="MF_01966"/>
    </source>
</evidence>
<keyword evidence="12 17" id="KW-0456">Lyase</keyword>
<dbReference type="PROSITE" id="PS51385">
    <property type="entry name" value="YJEF_N"/>
    <property type="match status" value="1"/>
</dbReference>
<evidence type="ECO:0000256" key="15">
    <source>
        <dbReference type="ARBA" id="ARBA00048238"/>
    </source>
</evidence>
<accession>A0A364XVP2</accession>
<keyword evidence="5 18" id="KW-0479">Metal-binding</keyword>
<dbReference type="GO" id="GO:0046496">
    <property type="term" value="P:nicotinamide nucleotide metabolic process"/>
    <property type="evidence" value="ECO:0007669"/>
    <property type="project" value="UniProtKB-UniRule"/>
</dbReference>
<evidence type="ECO:0000256" key="17">
    <source>
        <dbReference type="HAMAP-Rule" id="MF_01965"/>
    </source>
</evidence>
<dbReference type="InterPro" id="IPR017953">
    <property type="entry name" value="Carbohydrate_kinase_pred_CS"/>
</dbReference>
<feature type="binding site" evidence="17">
    <location>
        <position position="374"/>
    </location>
    <ligand>
        <name>(6S)-NADPHX</name>
        <dbReference type="ChEBI" id="CHEBI:64076"/>
    </ligand>
</feature>
<dbReference type="InterPro" id="IPR036652">
    <property type="entry name" value="YjeF_N_dom_sf"/>
</dbReference>
<dbReference type="RefSeq" id="WP_112749482.1">
    <property type="nucleotide sequence ID" value="NZ_QMFY01000018.1"/>
</dbReference>
<dbReference type="Proteomes" id="UP000251889">
    <property type="component" value="Unassembled WGS sequence"/>
</dbReference>
<dbReference type="HAMAP" id="MF_01965">
    <property type="entry name" value="NADHX_dehydratase"/>
    <property type="match status" value="1"/>
</dbReference>
<comment type="catalytic activity">
    <reaction evidence="16 17 19">
        <text>(6S)-NADPHX + ADP = AMP + phosphate + NADPH + H(+)</text>
        <dbReference type="Rhea" id="RHEA:32235"/>
        <dbReference type="ChEBI" id="CHEBI:15378"/>
        <dbReference type="ChEBI" id="CHEBI:43474"/>
        <dbReference type="ChEBI" id="CHEBI:57783"/>
        <dbReference type="ChEBI" id="CHEBI:64076"/>
        <dbReference type="ChEBI" id="CHEBI:456215"/>
        <dbReference type="ChEBI" id="CHEBI:456216"/>
        <dbReference type="EC" id="4.2.1.136"/>
    </reaction>
</comment>
<dbReference type="GO" id="GO:0052855">
    <property type="term" value="F:ADP-dependent NAD(P)H-hydrate dehydratase activity"/>
    <property type="evidence" value="ECO:0007669"/>
    <property type="project" value="UniProtKB-UniRule"/>
</dbReference>
<feature type="binding site" evidence="18">
    <location>
        <position position="126"/>
    </location>
    <ligand>
        <name>K(+)</name>
        <dbReference type="ChEBI" id="CHEBI:29103"/>
    </ligand>
</feature>
<comment type="catalytic activity">
    <reaction evidence="1 18 19">
        <text>(6R)-NADHX = (6S)-NADHX</text>
        <dbReference type="Rhea" id="RHEA:32215"/>
        <dbReference type="ChEBI" id="CHEBI:64074"/>
        <dbReference type="ChEBI" id="CHEBI:64075"/>
        <dbReference type="EC" id="5.1.99.6"/>
    </reaction>
</comment>
<keyword evidence="13" id="KW-0511">Multifunctional enzyme</keyword>
<gene>
    <name evidence="18" type="primary">nnrE</name>
    <name evidence="17" type="synonym">nnrD</name>
    <name evidence="22" type="ORF">DQQ10_24015</name>
</gene>
<comment type="subunit">
    <text evidence="17">Homotetramer.</text>
</comment>
<evidence type="ECO:0000256" key="3">
    <source>
        <dbReference type="ARBA" id="ARBA00006001"/>
    </source>
</evidence>
<feature type="domain" description="YjeF C-terminal" evidence="20">
    <location>
        <begin position="225"/>
        <end position="498"/>
    </location>
</feature>
<evidence type="ECO:0000256" key="4">
    <source>
        <dbReference type="ARBA" id="ARBA00009524"/>
    </source>
</evidence>
<keyword evidence="6 17" id="KW-0547">Nucleotide-binding</keyword>
<comment type="function">
    <text evidence="14 19">Bifunctional enzyme that catalyzes the epimerization of the S- and R-forms of NAD(P)HX and the dehydration of the S-form of NAD(P)HX at the expense of ADP, which is converted to AMP. This allows the repair of both epimers of NAD(P)HX, a damaged form of NAD(P)H that is a result of enzymatic or heat-dependent hydration.</text>
</comment>
<dbReference type="NCBIfam" id="TIGR00196">
    <property type="entry name" value="yjeF_cterm"/>
    <property type="match status" value="1"/>
</dbReference>
<dbReference type="PROSITE" id="PS01050">
    <property type="entry name" value="YJEF_C_2"/>
    <property type="match status" value="1"/>
</dbReference>
<evidence type="ECO:0000256" key="6">
    <source>
        <dbReference type="ARBA" id="ARBA00022741"/>
    </source>
</evidence>
<evidence type="ECO:0000256" key="16">
    <source>
        <dbReference type="ARBA" id="ARBA00049209"/>
    </source>
</evidence>
<dbReference type="PANTHER" id="PTHR12592:SF0">
    <property type="entry name" value="ATP-DEPENDENT (S)-NAD(P)H-HYDRATE DEHYDRATASE"/>
    <property type="match status" value="1"/>
</dbReference>
<dbReference type="EC" id="4.2.1.136" evidence="19"/>
<feature type="binding site" evidence="18">
    <location>
        <position position="159"/>
    </location>
    <ligand>
        <name>(6S)-NADPHX</name>
        <dbReference type="ChEBI" id="CHEBI:64076"/>
    </ligand>
</feature>
<dbReference type="CDD" id="cd01171">
    <property type="entry name" value="YXKO-related"/>
    <property type="match status" value="1"/>
</dbReference>
<dbReference type="GO" id="GO:0110051">
    <property type="term" value="P:metabolite repair"/>
    <property type="evidence" value="ECO:0007669"/>
    <property type="project" value="TreeGrafter"/>
</dbReference>
<dbReference type="GO" id="GO:0052856">
    <property type="term" value="F:NAD(P)HX epimerase activity"/>
    <property type="evidence" value="ECO:0007669"/>
    <property type="project" value="UniProtKB-UniRule"/>
</dbReference>
<evidence type="ECO:0000256" key="19">
    <source>
        <dbReference type="PIRNR" id="PIRNR017184"/>
    </source>
</evidence>
<dbReference type="GO" id="GO:0046872">
    <property type="term" value="F:metal ion binding"/>
    <property type="evidence" value="ECO:0007669"/>
    <property type="project" value="UniProtKB-UniRule"/>
</dbReference>
<dbReference type="SUPFAM" id="SSF64153">
    <property type="entry name" value="YjeF N-terminal domain-like"/>
    <property type="match status" value="1"/>
</dbReference>
<evidence type="ECO:0000259" key="21">
    <source>
        <dbReference type="PROSITE" id="PS51385"/>
    </source>
</evidence>
<evidence type="ECO:0000256" key="9">
    <source>
        <dbReference type="ARBA" id="ARBA00022958"/>
    </source>
</evidence>
<evidence type="ECO:0000256" key="10">
    <source>
        <dbReference type="ARBA" id="ARBA00023027"/>
    </source>
</evidence>
<feature type="domain" description="YjeF N-terminal" evidence="21">
    <location>
        <begin position="10"/>
        <end position="215"/>
    </location>
</feature>
<keyword evidence="7 17" id="KW-0067">ATP-binding</keyword>
<comment type="caution">
    <text evidence="22">The sequence shown here is derived from an EMBL/GenBank/DDBJ whole genome shotgun (WGS) entry which is preliminary data.</text>
</comment>
<dbReference type="Pfam" id="PF03853">
    <property type="entry name" value="YjeF_N"/>
    <property type="match status" value="1"/>
</dbReference>
<evidence type="ECO:0000256" key="1">
    <source>
        <dbReference type="ARBA" id="ARBA00000013"/>
    </source>
</evidence>
<feature type="binding site" evidence="17">
    <location>
        <position position="439"/>
    </location>
    <ligand>
        <name>(6S)-NADPHX</name>
        <dbReference type="ChEBI" id="CHEBI:64076"/>
    </ligand>
</feature>
<comment type="similarity">
    <text evidence="18">Belongs to the NnrE/AIBP family.</text>
</comment>
<evidence type="ECO:0000256" key="8">
    <source>
        <dbReference type="ARBA" id="ARBA00022857"/>
    </source>
</evidence>
<evidence type="ECO:0000256" key="11">
    <source>
        <dbReference type="ARBA" id="ARBA00023235"/>
    </source>
</evidence>
<feature type="binding site" evidence="17">
    <location>
        <position position="260"/>
    </location>
    <ligand>
        <name>(6S)-NADPHX</name>
        <dbReference type="ChEBI" id="CHEBI:64076"/>
    </ligand>
</feature>
<feature type="binding site" evidence="18">
    <location>
        <position position="162"/>
    </location>
    <ligand>
        <name>K(+)</name>
        <dbReference type="ChEBI" id="CHEBI:29103"/>
    </ligand>
</feature>
<feature type="binding site" evidence="18">
    <location>
        <position position="59"/>
    </location>
    <ligand>
        <name>K(+)</name>
        <dbReference type="ChEBI" id="CHEBI:29103"/>
    </ligand>
</feature>
<dbReference type="InterPro" id="IPR030677">
    <property type="entry name" value="Nnr"/>
</dbReference>
<feature type="binding site" evidence="18">
    <location>
        <position position="141"/>
    </location>
    <ligand>
        <name>(6S)-NADPHX</name>
        <dbReference type="ChEBI" id="CHEBI:64076"/>
    </ligand>
</feature>
<dbReference type="HAMAP" id="MF_01966">
    <property type="entry name" value="NADHX_epimerase"/>
    <property type="match status" value="1"/>
</dbReference>
<evidence type="ECO:0000313" key="23">
    <source>
        <dbReference type="Proteomes" id="UP000251889"/>
    </source>
</evidence>
<keyword evidence="10 17" id="KW-0520">NAD</keyword>
<evidence type="ECO:0000256" key="14">
    <source>
        <dbReference type="ARBA" id="ARBA00025153"/>
    </source>
</evidence>
<comment type="similarity">
    <text evidence="3 19">In the N-terminal section; belongs to the NnrE/AIBP family.</text>
</comment>
<comment type="cofactor">
    <cofactor evidence="17">
        <name>Mg(2+)</name>
        <dbReference type="ChEBI" id="CHEBI:18420"/>
    </cofactor>
</comment>
<dbReference type="InterPro" id="IPR000631">
    <property type="entry name" value="CARKD"/>
</dbReference>
<dbReference type="EMBL" id="QMFY01000018">
    <property type="protein sequence ID" value="RAV98397.1"/>
    <property type="molecule type" value="Genomic_DNA"/>
</dbReference>
<evidence type="ECO:0000313" key="22">
    <source>
        <dbReference type="EMBL" id="RAV98397.1"/>
    </source>
</evidence>
<dbReference type="Pfam" id="PF01256">
    <property type="entry name" value="Carb_kinase"/>
    <property type="match status" value="1"/>
</dbReference>
<dbReference type="OrthoDB" id="9806925at2"/>
<evidence type="ECO:0000256" key="2">
    <source>
        <dbReference type="ARBA" id="ARBA00000909"/>
    </source>
</evidence>
<evidence type="ECO:0000256" key="12">
    <source>
        <dbReference type="ARBA" id="ARBA00023239"/>
    </source>
</evidence>
<feature type="binding site" evidence="17">
    <location>
        <begin position="409"/>
        <end position="413"/>
    </location>
    <ligand>
        <name>AMP</name>
        <dbReference type="ChEBI" id="CHEBI:456215"/>
    </ligand>
</feature>
<organism evidence="22 23">
    <name type="scientific">Pseudochryseolinea flava</name>
    <dbReference type="NCBI Taxonomy" id="2059302"/>
    <lineage>
        <taxon>Bacteria</taxon>
        <taxon>Pseudomonadati</taxon>
        <taxon>Bacteroidota</taxon>
        <taxon>Cytophagia</taxon>
        <taxon>Cytophagales</taxon>
        <taxon>Fulvivirgaceae</taxon>
        <taxon>Pseudochryseolinea</taxon>
    </lineage>
</organism>
<protein>
    <recommendedName>
        <fullName evidence="19">Bifunctional NAD(P)H-hydrate repair enzyme</fullName>
    </recommendedName>
    <alternativeName>
        <fullName evidence="19">Nicotinamide nucleotide repair protein</fullName>
    </alternativeName>
    <domain>
        <recommendedName>
            <fullName evidence="19">ADP-dependent (S)-NAD(P)H-hydrate dehydratase</fullName>
            <ecNumber evidence="19">4.2.1.136</ecNumber>
        </recommendedName>
        <alternativeName>
            <fullName evidence="19">ADP-dependent NAD(P)HX dehydratase</fullName>
        </alternativeName>
    </domain>
    <domain>
        <recommendedName>
            <fullName evidence="19">NAD(P)H-hydrate epimerase</fullName>
            <ecNumber evidence="19">5.1.99.6</ecNumber>
        </recommendedName>
    </domain>
</protein>
<dbReference type="Gene3D" id="3.40.50.10260">
    <property type="entry name" value="YjeF N-terminal domain"/>
    <property type="match status" value="1"/>
</dbReference>
<dbReference type="InterPro" id="IPR029056">
    <property type="entry name" value="Ribokinase-like"/>
</dbReference>
<dbReference type="SUPFAM" id="SSF53613">
    <property type="entry name" value="Ribokinase-like"/>
    <property type="match status" value="1"/>
</dbReference>
<comment type="similarity">
    <text evidence="4 19">In the C-terminal section; belongs to the NnrD/CARKD family.</text>
</comment>
<evidence type="ECO:0000259" key="20">
    <source>
        <dbReference type="PROSITE" id="PS51383"/>
    </source>
</evidence>
<comment type="function">
    <text evidence="17">Catalyzes the dehydration of the S-form of NAD(P)HX at the expense of ADP, which is converted to AMP. Together with NAD(P)HX epimerase, which catalyzes the epimerization of the S- and R-forms, the enzyme allows the repair of both epimers of NAD(P)HX, a damaged form of NAD(P)H that is a result of enzymatic or heat-dependent hydration.</text>
</comment>
<dbReference type="PIRSF" id="PIRSF017184">
    <property type="entry name" value="Nnr"/>
    <property type="match status" value="1"/>
</dbReference>
<proteinExistence type="inferred from homology"/>
<feature type="binding site" evidence="18">
    <location>
        <begin position="130"/>
        <end position="136"/>
    </location>
    <ligand>
        <name>(6S)-NADPHX</name>
        <dbReference type="ChEBI" id="CHEBI:64076"/>
    </ligand>
</feature>
<feature type="binding site" evidence="17">
    <location>
        <position position="438"/>
    </location>
    <ligand>
        <name>AMP</name>
        <dbReference type="ChEBI" id="CHEBI:456215"/>
    </ligand>
</feature>
<comment type="cofactor">
    <cofactor evidence="18 19">
        <name>K(+)</name>
        <dbReference type="ChEBI" id="CHEBI:29103"/>
    </cofactor>
    <text evidence="18 19">Binds 1 potassium ion per subunit.</text>
</comment>
<keyword evidence="8 17" id="KW-0521">NADP</keyword>
<comment type="function">
    <text evidence="18">Catalyzes the epimerization of the S- and R-forms of NAD(P)HX, a damaged form of NAD(P)H that is a result of enzymatic or heat-dependent hydration. This is a prerequisite for the S-specific NAD(P)H-hydrate dehydratase to allow the repair of both epimers of NAD(P)HX.</text>
</comment>
<dbReference type="AlphaFoldDB" id="A0A364XVP2"/>
<comment type="similarity">
    <text evidence="17">Belongs to the NnrD/CARKD family.</text>
</comment>